<keyword evidence="4" id="KW-1185">Reference proteome</keyword>
<feature type="transmembrane region" description="Helical" evidence="2">
    <location>
        <begin position="172"/>
        <end position="191"/>
    </location>
</feature>
<keyword evidence="2" id="KW-0812">Transmembrane</keyword>
<evidence type="ECO:0000313" key="3">
    <source>
        <dbReference type="EMBL" id="PIC55298.1"/>
    </source>
</evidence>
<dbReference type="AlphaFoldDB" id="A0A2G5VU46"/>
<evidence type="ECO:0000313" key="4">
    <source>
        <dbReference type="Proteomes" id="UP000230233"/>
    </source>
</evidence>
<sequence>MTDITNVPTSMSYDDRPFASGVITTQTSGSLCLEMEGPPSKESTESEIISNELDPPMDTTQSTENSLESEIKTRTATKISPLKIAYEKPKLCSFMHFKTLTHIIALCLIPLILVDTVFIFQYTRFHDDFFREPEHLREFAGPANLMALVFSFCHVALFYWRRESNLRSANATFWVTMLTTGSLTVSGFLLWTARPHYLPRQQLIVPFQYISFFGSIIAWSIAGVAVFYEWQASKYAVVY</sequence>
<feature type="compositionally biased region" description="Polar residues" evidence="1">
    <location>
        <begin position="58"/>
        <end position="69"/>
    </location>
</feature>
<name>A0A2G5VU46_9PELO</name>
<accession>A0A2G5VU46</accession>
<keyword evidence="2" id="KW-0472">Membrane</keyword>
<feature type="region of interest" description="Disordered" evidence="1">
    <location>
        <begin position="35"/>
        <end position="69"/>
    </location>
</feature>
<feature type="transmembrane region" description="Helical" evidence="2">
    <location>
        <begin position="203"/>
        <end position="228"/>
    </location>
</feature>
<dbReference type="STRING" id="1611254.A0A2G5VU46"/>
<evidence type="ECO:0000256" key="1">
    <source>
        <dbReference type="SAM" id="MobiDB-lite"/>
    </source>
</evidence>
<feature type="transmembrane region" description="Helical" evidence="2">
    <location>
        <begin position="103"/>
        <end position="123"/>
    </location>
</feature>
<dbReference type="OrthoDB" id="5780054at2759"/>
<proteinExistence type="predicted"/>
<feature type="transmembrane region" description="Helical" evidence="2">
    <location>
        <begin position="143"/>
        <end position="160"/>
    </location>
</feature>
<keyword evidence="2" id="KW-1133">Transmembrane helix</keyword>
<evidence type="ECO:0000256" key="2">
    <source>
        <dbReference type="SAM" id="Phobius"/>
    </source>
</evidence>
<dbReference type="EMBL" id="PDUG01000001">
    <property type="protein sequence ID" value="PIC55298.1"/>
    <property type="molecule type" value="Genomic_DNA"/>
</dbReference>
<dbReference type="Proteomes" id="UP000230233">
    <property type="component" value="Chromosome I"/>
</dbReference>
<comment type="caution">
    <text evidence="3">The sequence shown here is derived from an EMBL/GenBank/DDBJ whole genome shotgun (WGS) entry which is preliminary data.</text>
</comment>
<reference evidence="4" key="1">
    <citation type="submission" date="2017-10" db="EMBL/GenBank/DDBJ databases">
        <title>Rapid genome shrinkage in a self-fertile nematode reveals novel sperm competition proteins.</title>
        <authorList>
            <person name="Yin D."/>
            <person name="Schwarz E.M."/>
            <person name="Thomas C.G."/>
            <person name="Felde R.L."/>
            <person name="Korf I.F."/>
            <person name="Cutter A.D."/>
            <person name="Schartner C.M."/>
            <person name="Ralston E.J."/>
            <person name="Meyer B.J."/>
            <person name="Haag E.S."/>
        </authorList>
    </citation>
    <scope>NUCLEOTIDE SEQUENCE [LARGE SCALE GENOMIC DNA]</scope>
    <source>
        <strain evidence="4">JU1422</strain>
    </source>
</reference>
<organism evidence="3 4">
    <name type="scientific">Caenorhabditis nigoni</name>
    <dbReference type="NCBI Taxonomy" id="1611254"/>
    <lineage>
        <taxon>Eukaryota</taxon>
        <taxon>Metazoa</taxon>
        <taxon>Ecdysozoa</taxon>
        <taxon>Nematoda</taxon>
        <taxon>Chromadorea</taxon>
        <taxon>Rhabditida</taxon>
        <taxon>Rhabditina</taxon>
        <taxon>Rhabditomorpha</taxon>
        <taxon>Rhabditoidea</taxon>
        <taxon>Rhabditidae</taxon>
        <taxon>Peloderinae</taxon>
        <taxon>Caenorhabditis</taxon>
    </lineage>
</organism>
<protein>
    <submittedName>
        <fullName evidence="3">Uncharacterized protein</fullName>
    </submittedName>
</protein>
<gene>
    <name evidence="3" type="primary">Cni-Y71G12B.33</name>
    <name evidence="3" type="synonym">Cnig_chr_I.g633</name>
    <name evidence="3" type="ORF">B9Z55_000633</name>
</gene>